<dbReference type="Pfam" id="PF12796">
    <property type="entry name" value="Ank_2"/>
    <property type="match status" value="2"/>
</dbReference>
<keyword evidence="1" id="KW-0677">Repeat</keyword>
<name>A0A2H1W974_SPOFR</name>
<dbReference type="PROSITE" id="PS50297">
    <property type="entry name" value="ANK_REP_REGION"/>
    <property type="match status" value="1"/>
</dbReference>
<dbReference type="AlphaFoldDB" id="A0A2H1W974"/>
<dbReference type="InterPro" id="IPR053064">
    <property type="entry name" value="Ankyrin-MYND_domain-protein"/>
</dbReference>
<dbReference type="SMART" id="SM00248">
    <property type="entry name" value="ANK"/>
    <property type="match status" value="4"/>
</dbReference>
<evidence type="ECO:0000256" key="3">
    <source>
        <dbReference type="SAM" id="MobiDB-lite"/>
    </source>
</evidence>
<reference evidence="4" key="1">
    <citation type="submission" date="2016-07" db="EMBL/GenBank/DDBJ databases">
        <authorList>
            <person name="Bretaudeau A."/>
        </authorList>
    </citation>
    <scope>NUCLEOTIDE SEQUENCE</scope>
    <source>
        <strain evidence="4">Rice</strain>
        <tissue evidence="4">Whole body</tissue>
    </source>
</reference>
<proteinExistence type="predicted"/>
<feature type="repeat" description="ANK" evidence="2">
    <location>
        <begin position="339"/>
        <end position="371"/>
    </location>
</feature>
<evidence type="ECO:0000313" key="4">
    <source>
        <dbReference type="EMBL" id="SOQ49597.1"/>
    </source>
</evidence>
<dbReference type="PANTHER" id="PTHR15897:SF2">
    <property type="entry name" value="ANKYRIN REPEAT AND MYND DOMAIN-CONTAINING PROTEIN 1"/>
    <property type="match status" value="1"/>
</dbReference>
<dbReference type="InterPro" id="IPR002110">
    <property type="entry name" value="Ankyrin_rpt"/>
</dbReference>
<dbReference type="SMART" id="SM00698">
    <property type="entry name" value="MORN"/>
    <property type="match status" value="2"/>
</dbReference>
<dbReference type="SUPFAM" id="SSF48403">
    <property type="entry name" value="Ankyrin repeat"/>
    <property type="match status" value="1"/>
</dbReference>
<dbReference type="Pfam" id="PF02493">
    <property type="entry name" value="MORN"/>
    <property type="match status" value="3"/>
</dbReference>
<evidence type="ECO:0000256" key="2">
    <source>
        <dbReference type="PROSITE-ProRule" id="PRU00023"/>
    </source>
</evidence>
<dbReference type="Gene3D" id="1.25.40.20">
    <property type="entry name" value="Ankyrin repeat-containing domain"/>
    <property type="match status" value="2"/>
</dbReference>
<feature type="region of interest" description="Disordered" evidence="3">
    <location>
        <begin position="853"/>
        <end position="875"/>
    </location>
</feature>
<dbReference type="InterPro" id="IPR036770">
    <property type="entry name" value="Ankyrin_rpt-contain_sf"/>
</dbReference>
<keyword evidence="2" id="KW-0040">ANK repeat</keyword>
<dbReference type="Gene3D" id="2.20.110.10">
    <property type="entry name" value="Histone H3 K4-specific methyltransferase SET7/9 N-terminal domain"/>
    <property type="match status" value="1"/>
</dbReference>
<dbReference type="PANTHER" id="PTHR15897">
    <property type="entry name" value="ANKYRIN REPEAT AND MYND DOMAIN PROTEIN 1"/>
    <property type="match status" value="1"/>
</dbReference>
<feature type="compositionally biased region" description="Basic and acidic residues" evidence="3">
    <location>
        <begin position="859"/>
        <end position="871"/>
    </location>
</feature>
<protein>
    <submittedName>
        <fullName evidence="4">SFRICE_004952</fullName>
    </submittedName>
</protein>
<feature type="region of interest" description="Disordered" evidence="3">
    <location>
        <begin position="444"/>
        <end position="465"/>
    </location>
</feature>
<dbReference type="InterPro" id="IPR003409">
    <property type="entry name" value="MORN"/>
</dbReference>
<dbReference type="SUPFAM" id="SSF82185">
    <property type="entry name" value="Histone H3 K4-specific methyltransferase SET7/9 N-terminal domain"/>
    <property type="match status" value="1"/>
</dbReference>
<gene>
    <name evidence="4" type="ORF">SFRICE_004952</name>
</gene>
<organism evidence="4">
    <name type="scientific">Spodoptera frugiperda</name>
    <name type="common">Fall armyworm</name>
    <dbReference type="NCBI Taxonomy" id="7108"/>
    <lineage>
        <taxon>Eukaryota</taxon>
        <taxon>Metazoa</taxon>
        <taxon>Ecdysozoa</taxon>
        <taxon>Arthropoda</taxon>
        <taxon>Hexapoda</taxon>
        <taxon>Insecta</taxon>
        <taxon>Pterygota</taxon>
        <taxon>Neoptera</taxon>
        <taxon>Endopterygota</taxon>
        <taxon>Lepidoptera</taxon>
        <taxon>Glossata</taxon>
        <taxon>Ditrysia</taxon>
        <taxon>Noctuoidea</taxon>
        <taxon>Noctuidae</taxon>
        <taxon>Amphipyrinae</taxon>
        <taxon>Spodoptera</taxon>
    </lineage>
</organism>
<dbReference type="PROSITE" id="PS50088">
    <property type="entry name" value="ANK_REPEAT"/>
    <property type="match status" value="1"/>
</dbReference>
<sequence>MPCNPPKTNADKMWPYDEYYHGERDEERRKSGFGNVYWSSPEFQDSYSGSMLRDTMHGEGEYRWRYAGPEHLATTYEGRFYNNRMHGYGMMSYPDGRVFTGLWHKNIRWGPGVETHARLREDVGLWHGYQLLRLAWRPHVPSVAIDIMSNPVGCNVVAQHRILMATTNKTIGEVNSALEILKQYGSDPLTAAEKWTKLYPKNCTDTYSQLCHVAVFDRAYFNNEIPLLNEVSTIPQELNASISSKESATETTTSTYFAWNNNKVTIHMMKHCFTHEEQWNKSRLSMKNILSGPRYNFKPPGKQELDSRSLLMASYLGHISNVAQLVNEYDIMPDVTDNQGNSAIMYAACGDQPEIIHFLVEAGADVDSFNDACCTPLGITILRYALEKRNIPYNAMLQAILPPPTSGPPPPDEKILEWNIVRDPQHTAERGDIHKTPSKLYAKPAPAHKHSLSAQQPLAKKKSEKIDVDTLADTSDDKRMYDSLNLEYMIRVAEAYSVACEVNPVPYIFEVNNMCKDIEASYGDDSKKVADKLMKKSQSKNIKQSMKPSRDMMFQDQEDSLVDAKEILKQEKLSRIMATITLLLADGADPRNIRCPQPPLFIAAVASSPDLVRELVKHGADVNEVYPQVYEYSALDIAVSAPLSSENLTVIRALLECGANPDHRLKIPETASHSLTTTTKPPEAINNGPTLLHAVLSKKIDNEDVHLFEIRDQMLDLLLKYGCNPITQYNGGSAVDLAMNKCLDQFDIFVKSPQTDLNAIINDLNQTILVKMFYLPFCRGIPLTERLQTATSGWNGSKIIIRLQTHFQLTNLLLYGADPLLKCQNGEDEYGNLFAFARKMLIGVEASRKPSNIAGVKKSKSDARTKKDAASKHGLVKTSDENQGDYKQALELVVDCARLLYIRWLQAKLMKELIDIVDKYRHRSWNMILKEHKNKKCTGLWLTVVRSLEIWDVLKSSRKRLYNDEKILKQVLCIIHFYYKRTRKIINIPLTFQDKEIIDREVVTLIHEHKLATIWTPDMVPPIRPYVAPELTVKGTEKFNVCFECVLPLENSKIKCDSCKLIDFCSLDCITRNIERINCHPCSSFLKHKYFPTPEPTESDTAEVIENKI</sequence>
<evidence type="ECO:0000256" key="1">
    <source>
        <dbReference type="ARBA" id="ARBA00022737"/>
    </source>
</evidence>
<accession>A0A2H1W974</accession>
<dbReference type="EMBL" id="ODYU01007111">
    <property type="protein sequence ID" value="SOQ49597.1"/>
    <property type="molecule type" value="Genomic_DNA"/>
</dbReference>